<sequence length="155" mass="16694">MPLSPFPRVIQPPRPIPRWGRAPGDGPGRTGRPGRMIEPRAGAALPGDRPLCCIACRAVVTSENRRITVDGDHRHTFANPYGHIFEIGCFAAAPGCLGAGAVTSDFSWFPGTRWQMALCAVCRLHLGWRYVPVSGGFFFGLILNRLVSGPAASEV</sequence>
<evidence type="ECO:0000313" key="4">
    <source>
        <dbReference type="Proteomes" id="UP000006250"/>
    </source>
</evidence>
<dbReference type="CDD" id="cd15777">
    <property type="entry name" value="CRBN_C_like"/>
    <property type="match status" value="1"/>
</dbReference>
<dbReference type="STRING" id="596151.DesfrDRAFT_2041"/>
<dbReference type="AlphaFoldDB" id="E1JWP2"/>
<feature type="region of interest" description="Disordered" evidence="1">
    <location>
        <begin position="1"/>
        <end position="36"/>
    </location>
</feature>
<evidence type="ECO:0000259" key="2">
    <source>
        <dbReference type="PROSITE" id="PS51788"/>
    </source>
</evidence>
<name>E1JWP2_SOLFR</name>
<protein>
    <recommendedName>
        <fullName evidence="2">CULT domain-containing protein</fullName>
    </recommendedName>
</protein>
<reference evidence="3 4" key="1">
    <citation type="submission" date="2010-08" db="EMBL/GenBank/DDBJ databases">
        <title>The draft genome of Desulfovibrio fructosovorans JJ.</title>
        <authorList>
            <consortium name="US DOE Joint Genome Institute (JGI-PGF)"/>
            <person name="Lucas S."/>
            <person name="Copeland A."/>
            <person name="Lapidus A."/>
            <person name="Cheng J.-F."/>
            <person name="Bruce D."/>
            <person name="Goodwin L."/>
            <person name="Pitluck S."/>
            <person name="Land M.L."/>
            <person name="Hauser L."/>
            <person name="Chang Y.-J."/>
            <person name="Jeffries C."/>
            <person name="Wall J.D."/>
            <person name="Stahl D.A."/>
            <person name="Arkin A.P."/>
            <person name="Dehal P."/>
            <person name="Stolyar S.M."/>
            <person name="Hazen T.C."/>
            <person name="Woyke T.J."/>
        </authorList>
    </citation>
    <scope>NUCLEOTIDE SEQUENCE [LARGE SCALE GENOMIC DNA]</scope>
    <source>
        <strain evidence="3 4">JJ</strain>
    </source>
</reference>
<evidence type="ECO:0000313" key="3">
    <source>
        <dbReference type="EMBL" id="EFL51339.1"/>
    </source>
</evidence>
<feature type="domain" description="CULT" evidence="2">
    <location>
        <begin position="48"/>
        <end position="150"/>
    </location>
</feature>
<dbReference type="PROSITE" id="PS51788">
    <property type="entry name" value="CULT"/>
    <property type="match status" value="1"/>
</dbReference>
<dbReference type="Proteomes" id="UP000006250">
    <property type="component" value="Unassembled WGS sequence"/>
</dbReference>
<dbReference type="EMBL" id="AECZ01000011">
    <property type="protein sequence ID" value="EFL51339.1"/>
    <property type="molecule type" value="Genomic_DNA"/>
</dbReference>
<organism evidence="3 4">
    <name type="scientific">Solidesulfovibrio fructosivorans JJ]</name>
    <dbReference type="NCBI Taxonomy" id="596151"/>
    <lineage>
        <taxon>Bacteria</taxon>
        <taxon>Pseudomonadati</taxon>
        <taxon>Thermodesulfobacteriota</taxon>
        <taxon>Desulfovibrionia</taxon>
        <taxon>Desulfovibrionales</taxon>
        <taxon>Desulfovibrionaceae</taxon>
        <taxon>Solidesulfovibrio</taxon>
    </lineage>
</organism>
<dbReference type="eggNOG" id="ENOG503301B">
    <property type="taxonomic scope" value="Bacteria"/>
</dbReference>
<proteinExistence type="predicted"/>
<gene>
    <name evidence="3" type="ORF">DesfrDRAFT_2041</name>
</gene>
<dbReference type="InterPro" id="IPR034750">
    <property type="entry name" value="CULT"/>
</dbReference>
<accession>E1JWP2</accession>
<dbReference type="FunFam" id="2.170.150.20:FF:000007">
    <property type="entry name" value="Protein cereblon"/>
    <property type="match status" value="1"/>
</dbReference>
<dbReference type="Gene3D" id="2.170.150.20">
    <property type="entry name" value="Peptide methionine sulfoxide reductase"/>
    <property type="match status" value="1"/>
</dbReference>
<keyword evidence="4" id="KW-1185">Reference proteome</keyword>
<evidence type="ECO:0000256" key="1">
    <source>
        <dbReference type="SAM" id="MobiDB-lite"/>
    </source>
</evidence>
<comment type="caution">
    <text evidence="3">The sequence shown here is derived from an EMBL/GenBank/DDBJ whole genome shotgun (WGS) entry which is preliminary data.</text>
</comment>